<gene>
    <name evidence="1" type="ORF">PoB_007287900</name>
</gene>
<evidence type="ECO:0000313" key="1">
    <source>
        <dbReference type="EMBL" id="GFO46374.1"/>
    </source>
</evidence>
<dbReference type="EMBL" id="BLXT01008183">
    <property type="protein sequence ID" value="GFO46374.1"/>
    <property type="molecule type" value="Genomic_DNA"/>
</dbReference>
<proteinExistence type="predicted"/>
<accession>A0AAV4DQ80</accession>
<comment type="caution">
    <text evidence="1">The sequence shown here is derived from an EMBL/GenBank/DDBJ whole genome shotgun (WGS) entry which is preliminary data.</text>
</comment>
<evidence type="ECO:0000313" key="2">
    <source>
        <dbReference type="Proteomes" id="UP000735302"/>
    </source>
</evidence>
<organism evidence="1 2">
    <name type="scientific">Plakobranchus ocellatus</name>
    <dbReference type="NCBI Taxonomy" id="259542"/>
    <lineage>
        <taxon>Eukaryota</taxon>
        <taxon>Metazoa</taxon>
        <taxon>Spiralia</taxon>
        <taxon>Lophotrochozoa</taxon>
        <taxon>Mollusca</taxon>
        <taxon>Gastropoda</taxon>
        <taxon>Heterobranchia</taxon>
        <taxon>Euthyneura</taxon>
        <taxon>Panpulmonata</taxon>
        <taxon>Sacoglossa</taxon>
        <taxon>Placobranchoidea</taxon>
        <taxon>Plakobranchidae</taxon>
        <taxon>Plakobranchus</taxon>
    </lineage>
</organism>
<dbReference type="AlphaFoldDB" id="A0AAV4DQ80"/>
<name>A0AAV4DQ80_9GAST</name>
<reference evidence="1 2" key="1">
    <citation type="journal article" date="2021" name="Elife">
        <title>Chloroplast acquisition without the gene transfer in kleptoplastic sea slugs, Plakobranchus ocellatus.</title>
        <authorList>
            <person name="Maeda T."/>
            <person name="Takahashi S."/>
            <person name="Yoshida T."/>
            <person name="Shimamura S."/>
            <person name="Takaki Y."/>
            <person name="Nagai Y."/>
            <person name="Toyoda A."/>
            <person name="Suzuki Y."/>
            <person name="Arimoto A."/>
            <person name="Ishii H."/>
            <person name="Satoh N."/>
            <person name="Nishiyama T."/>
            <person name="Hasebe M."/>
            <person name="Maruyama T."/>
            <person name="Minagawa J."/>
            <person name="Obokata J."/>
            <person name="Shigenobu S."/>
        </authorList>
    </citation>
    <scope>NUCLEOTIDE SEQUENCE [LARGE SCALE GENOMIC DNA]</scope>
</reference>
<dbReference type="Proteomes" id="UP000735302">
    <property type="component" value="Unassembled WGS sequence"/>
</dbReference>
<protein>
    <submittedName>
        <fullName evidence="1">Uncharacterized protein</fullName>
    </submittedName>
</protein>
<keyword evidence="2" id="KW-1185">Reference proteome</keyword>
<sequence>MCPFCSPANIKATVEPVLDNPSKKKCSYTVLSVTAQNTFTGFWVPHILTLCLFTFSLKWKVALSLKIILDSRSGSFSIDPWTMWQNSKRTSLSRGLDQLQLIRCKPQAFV</sequence>